<reference evidence="3" key="1">
    <citation type="submission" date="2018-01" db="EMBL/GenBank/DDBJ databases">
        <authorList>
            <person name="Mao J.F."/>
        </authorList>
    </citation>
    <scope>NUCLEOTIDE SEQUENCE</scope>
    <source>
        <strain evidence="3">Huo1</strain>
        <tissue evidence="3">Leaf</tissue>
    </source>
</reference>
<keyword evidence="4" id="KW-1185">Reference proteome</keyword>
<comment type="caution">
    <text evidence="3">The sequence shown here is derived from an EMBL/GenBank/DDBJ whole genome shotgun (WGS) entry which is preliminary data.</text>
</comment>
<organism evidence="3">
    <name type="scientific">Salvia splendens</name>
    <name type="common">Scarlet sage</name>
    <dbReference type="NCBI Taxonomy" id="180675"/>
    <lineage>
        <taxon>Eukaryota</taxon>
        <taxon>Viridiplantae</taxon>
        <taxon>Streptophyta</taxon>
        <taxon>Embryophyta</taxon>
        <taxon>Tracheophyta</taxon>
        <taxon>Spermatophyta</taxon>
        <taxon>Magnoliopsida</taxon>
        <taxon>eudicotyledons</taxon>
        <taxon>Gunneridae</taxon>
        <taxon>Pentapetalae</taxon>
        <taxon>asterids</taxon>
        <taxon>lamiids</taxon>
        <taxon>Lamiales</taxon>
        <taxon>Lamiaceae</taxon>
        <taxon>Nepetoideae</taxon>
        <taxon>Mentheae</taxon>
        <taxon>Salviinae</taxon>
        <taxon>Salvia</taxon>
        <taxon>Salvia subgen. Calosphace</taxon>
        <taxon>core Calosphace</taxon>
    </lineage>
</organism>
<evidence type="ECO:0000256" key="1">
    <source>
        <dbReference type="SAM" id="Coils"/>
    </source>
</evidence>
<evidence type="ECO:0000313" key="4">
    <source>
        <dbReference type="Proteomes" id="UP000298416"/>
    </source>
</evidence>
<evidence type="ECO:0000313" key="3">
    <source>
        <dbReference type="EMBL" id="KAG6421417.1"/>
    </source>
</evidence>
<gene>
    <name evidence="3" type="ORF">SASPL_117969</name>
</gene>
<accession>A0A8X8XZF0</accession>
<dbReference type="Proteomes" id="UP000298416">
    <property type="component" value="Unassembled WGS sequence"/>
</dbReference>
<dbReference type="InterPro" id="IPR005162">
    <property type="entry name" value="Retrotrans_gag_dom"/>
</dbReference>
<feature type="coiled-coil region" evidence="1">
    <location>
        <begin position="2"/>
        <end position="29"/>
    </location>
</feature>
<sequence length="218" mass="24653">MTTRMETRVEGLEKAMEEHNTRLGAIENQLRDQAAYQRTEFEQLRQLLTARSSGSSGSSNSHGAATEGNNILATPLSLQQSMELPSFEGEDVLSWIARANQYFLVHNTPAERRVQVALIALAGPAMAWVQVLSRRSPLITWDDFSRKLQIRFGTRVALDEYEALHTTIQVGSLDDYISSFESRLPQLPDLTERQYLSFFLGGFKPQIRMQIKDPNIAH</sequence>
<feature type="domain" description="Retrotransposon gag" evidence="2">
    <location>
        <begin position="116"/>
        <end position="204"/>
    </location>
</feature>
<dbReference type="AlphaFoldDB" id="A0A8X8XZF0"/>
<keyword evidence="1" id="KW-0175">Coiled coil</keyword>
<reference evidence="3" key="2">
    <citation type="submission" date="2020-08" db="EMBL/GenBank/DDBJ databases">
        <title>Plant Genome Project.</title>
        <authorList>
            <person name="Zhang R.-G."/>
        </authorList>
    </citation>
    <scope>NUCLEOTIDE SEQUENCE</scope>
    <source>
        <strain evidence="3">Huo1</strain>
        <tissue evidence="3">Leaf</tissue>
    </source>
</reference>
<dbReference type="Pfam" id="PF03732">
    <property type="entry name" value="Retrotrans_gag"/>
    <property type="match status" value="1"/>
</dbReference>
<protein>
    <recommendedName>
        <fullName evidence="2">Retrotransposon gag domain-containing protein</fullName>
    </recommendedName>
</protein>
<proteinExistence type="predicted"/>
<evidence type="ECO:0000259" key="2">
    <source>
        <dbReference type="Pfam" id="PF03732"/>
    </source>
</evidence>
<name>A0A8X8XZF0_SALSN</name>
<dbReference type="EMBL" id="PNBA02000006">
    <property type="protein sequence ID" value="KAG6421417.1"/>
    <property type="molecule type" value="Genomic_DNA"/>
</dbReference>